<evidence type="ECO:0000313" key="3">
    <source>
        <dbReference type="Proteomes" id="UP001420932"/>
    </source>
</evidence>
<comment type="caution">
    <text evidence="2">The sequence shown here is derived from an EMBL/GenBank/DDBJ whole genome shotgun (WGS) entry which is preliminary data.</text>
</comment>
<protein>
    <submittedName>
        <fullName evidence="2">Uncharacterized protein</fullName>
    </submittedName>
</protein>
<dbReference type="EMBL" id="JBBNAF010000005">
    <property type="protein sequence ID" value="KAK9141579.1"/>
    <property type="molecule type" value="Genomic_DNA"/>
</dbReference>
<organism evidence="2 3">
    <name type="scientific">Stephania yunnanensis</name>
    <dbReference type="NCBI Taxonomy" id="152371"/>
    <lineage>
        <taxon>Eukaryota</taxon>
        <taxon>Viridiplantae</taxon>
        <taxon>Streptophyta</taxon>
        <taxon>Embryophyta</taxon>
        <taxon>Tracheophyta</taxon>
        <taxon>Spermatophyta</taxon>
        <taxon>Magnoliopsida</taxon>
        <taxon>Ranunculales</taxon>
        <taxon>Menispermaceae</taxon>
        <taxon>Menispermoideae</taxon>
        <taxon>Cissampelideae</taxon>
        <taxon>Stephania</taxon>
    </lineage>
</organism>
<keyword evidence="3" id="KW-1185">Reference proteome</keyword>
<dbReference type="AlphaFoldDB" id="A0AAP0PG27"/>
<feature type="region of interest" description="Disordered" evidence="1">
    <location>
        <begin position="11"/>
        <end position="31"/>
    </location>
</feature>
<dbReference type="InterPro" id="IPR053350">
    <property type="entry name" value="CV_Inducer"/>
</dbReference>
<sequence length="140" mass="15140">MASLNSLCSLNTTNVPSSNPPPISPSNKPPQIPWAGMSGTNNTKKDWNSRQCFVGVVAACAILNLSSSDAGIAAGVVKWSERRACPPWQTNSLETIVPENLPRPFKRRISESIRLPFKTWSSGSAVIRPTVKANPDCFSM</sequence>
<proteinExistence type="predicted"/>
<accession>A0AAP0PG27</accession>
<reference evidence="2 3" key="1">
    <citation type="submission" date="2024-01" db="EMBL/GenBank/DDBJ databases">
        <title>Genome assemblies of Stephania.</title>
        <authorList>
            <person name="Yang L."/>
        </authorList>
    </citation>
    <scope>NUCLEOTIDE SEQUENCE [LARGE SCALE GENOMIC DNA]</scope>
    <source>
        <strain evidence="2">YNDBR</strain>
        <tissue evidence="2">Leaf</tissue>
    </source>
</reference>
<dbReference type="Proteomes" id="UP001420932">
    <property type="component" value="Unassembled WGS sequence"/>
</dbReference>
<evidence type="ECO:0000256" key="1">
    <source>
        <dbReference type="SAM" id="MobiDB-lite"/>
    </source>
</evidence>
<dbReference type="PANTHER" id="PTHR37210:SF2">
    <property type="entry name" value="PROTEIN CHLOROPLAST VESICULATION"/>
    <property type="match status" value="1"/>
</dbReference>
<gene>
    <name evidence="2" type="ORF">Syun_010979</name>
</gene>
<name>A0AAP0PG27_9MAGN</name>
<feature type="compositionally biased region" description="Pro residues" evidence="1">
    <location>
        <begin position="18"/>
        <end position="31"/>
    </location>
</feature>
<evidence type="ECO:0000313" key="2">
    <source>
        <dbReference type="EMBL" id="KAK9141579.1"/>
    </source>
</evidence>
<dbReference type="PANTHER" id="PTHR37210">
    <property type="entry name" value="EXPRESSED PROTEIN"/>
    <property type="match status" value="1"/>
</dbReference>